<dbReference type="PANTHER" id="PTHR43531:SF11">
    <property type="entry name" value="METHYL-ACCEPTING CHEMOTAXIS PROTEIN 3"/>
    <property type="match status" value="1"/>
</dbReference>
<gene>
    <name evidence="8" type="ORF">IFE08_12170</name>
</gene>
<evidence type="ECO:0000256" key="2">
    <source>
        <dbReference type="ARBA" id="ARBA00029447"/>
    </source>
</evidence>
<evidence type="ECO:0000313" key="8">
    <source>
        <dbReference type="EMBL" id="QOW60543.1"/>
    </source>
</evidence>
<dbReference type="EMBL" id="CP061839">
    <property type="protein sequence ID" value="QOW60543.1"/>
    <property type="molecule type" value="Genomic_DNA"/>
</dbReference>
<dbReference type="PROSITE" id="PS50111">
    <property type="entry name" value="CHEMOTAXIS_TRANSDUC_2"/>
    <property type="match status" value="1"/>
</dbReference>
<evidence type="ECO:0000256" key="4">
    <source>
        <dbReference type="SAM" id="Coils"/>
    </source>
</evidence>
<keyword evidence="3" id="KW-0807">Transducer</keyword>
<dbReference type="GO" id="GO:0006935">
    <property type="term" value="P:chemotaxis"/>
    <property type="evidence" value="ECO:0007669"/>
    <property type="project" value="UniProtKB-KW"/>
</dbReference>
<keyword evidence="4" id="KW-0175">Coiled coil</keyword>
<keyword evidence="5" id="KW-1133">Transmembrane helix</keyword>
<evidence type="ECO:0000256" key="1">
    <source>
        <dbReference type="ARBA" id="ARBA00022500"/>
    </source>
</evidence>
<dbReference type="SUPFAM" id="SSF58104">
    <property type="entry name" value="Methyl-accepting chemotaxis protein (MCP) signaling domain"/>
    <property type="match status" value="1"/>
</dbReference>
<feature type="transmembrane region" description="Helical" evidence="5">
    <location>
        <begin position="346"/>
        <end position="368"/>
    </location>
</feature>
<evidence type="ECO:0000256" key="6">
    <source>
        <dbReference type="SAM" id="SignalP"/>
    </source>
</evidence>
<proteinExistence type="inferred from homology"/>
<evidence type="ECO:0000256" key="5">
    <source>
        <dbReference type="SAM" id="Phobius"/>
    </source>
</evidence>
<evidence type="ECO:0000259" key="7">
    <source>
        <dbReference type="PROSITE" id="PS50111"/>
    </source>
</evidence>
<organism evidence="8 9">
    <name type="scientific">Treponema pedis</name>
    <dbReference type="NCBI Taxonomy" id="409322"/>
    <lineage>
        <taxon>Bacteria</taxon>
        <taxon>Pseudomonadati</taxon>
        <taxon>Spirochaetota</taxon>
        <taxon>Spirochaetia</taxon>
        <taxon>Spirochaetales</taxon>
        <taxon>Treponemataceae</taxon>
        <taxon>Treponema</taxon>
    </lineage>
</organism>
<keyword evidence="5" id="KW-0472">Membrane</keyword>
<dbReference type="RefSeq" id="WP_194076045.1">
    <property type="nucleotide sequence ID" value="NZ_CP061839.1"/>
</dbReference>
<dbReference type="GO" id="GO:0004888">
    <property type="term" value="F:transmembrane signaling receptor activity"/>
    <property type="evidence" value="ECO:0007669"/>
    <property type="project" value="InterPro"/>
</dbReference>
<feature type="transmembrane region" description="Helical" evidence="5">
    <location>
        <begin position="225"/>
        <end position="241"/>
    </location>
</feature>
<dbReference type="Proteomes" id="UP000593915">
    <property type="component" value="Chromosome"/>
</dbReference>
<feature type="transmembrane region" description="Helical" evidence="5">
    <location>
        <begin position="374"/>
        <end position="397"/>
    </location>
</feature>
<dbReference type="Gene3D" id="1.10.287.950">
    <property type="entry name" value="Methyl-accepting chemotaxis protein"/>
    <property type="match status" value="1"/>
</dbReference>
<accession>A0A7S6WNR5</accession>
<dbReference type="AlphaFoldDB" id="A0A7S6WNR5"/>
<dbReference type="PRINTS" id="PR00260">
    <property type="entry name" value="CHEMTRNSDUCR"/>
</dbReference>
<sequence length="754" mass="83882">MKCLKILISASFILTLSVSAFSYEVKKGVLDIRANDFTETVFLTVKGEFGFFNEKFVFSKEDIDKTDVFIPCPKEWSTVTLSDGTQLSRFGFGTYTLKILLPASHPELTLKIPGPLSAWVFFADGEKTAESGKTGISKETSSPGLGNIIYNIPENAEEVYIAVQVSNFFHSRGGIYHSIELSSAKYFKRVNTFKQFIDVFVFGFGIAIILYHVALFIFQTKNKSLCLFVCFSLLVVIRNAVNGTVFDYVFGNDMWAFATKLDYLTFSLLGFSIFAYFKSMYRKDIHGVVYKMIMAESLAYALLITVTPPTIYGRLITVHQIVLLLEALYAFYFIIILLVKKRVGSAPIFTGVMFLVITTINDVLYSMMHSSVGNILPFGFAGFLFAQAFCIAWKNYLDGKQAKKVSKELLESYKEKDTIFAEIKNTGNELKHNEAVLSQNMDTAEEAMNKLSKYAESVKSEISVQNNELHGTQEATSSLNLFLDNISSGIERQSEAAENTVMQINELNNATDELYKKFELINENFSHISSASKIGKDNLATVTSIIQNIYHSSEGLLEANELITTFAEQTNLLAMNAAIEAAHAGDAGKGFAVVADEIRKLAEGSAAEAESTGKILNVINKNISESAQASNVLEKSFEDINQKLSGFQTVLSDISKFISDVKIQTEKMNSVMNSLLNEFGKVQSEKENIEQTRSNIYDSFNSLLNATEQLNSEISEMLNSIETMHNTIEKTRELEASTGESISKLGILIKTDKD</sequence>
<feature type="coiled-coil region" evidence="4">
    <location>
        <begin position="490"/>
        <end position="524"/>
    </location>
</feature>
<evidence type="ECO:0000256" key="3">
    <source>
        <dbReference type="PROSITE-ProRule" id="PRU00284"/>
    </source>
</evidence>
<evidence type="ECO:0000313" key="9">
    <source>
        <dbReference type="Proteomes" id="UP000593915"/>
    </source>
</evidence>
<feature type="chain" id="PRO_5032859426" evidence="6">
    <location>
        <begin position="23"/>
        <end position="754"/>
    </location>
</feature>
<dbReference type="GO" id="GO:0005886">
    <property type="term" value="C:plasma membrane"/>
    <property type="evidence" value="ECO:0007669"/>
    <property type="project" value="TreeGrafter"/>
</dbReference>
<feature type="domain" description="Methyl-accepting transducer" evidence="7">
    <location>
        <begin position="468"/>
        <end position="690"/>
    </location>
</feature>
<dbReference type="PANTHER" id="PTHR43531">
    <property type="entry name" value="PROTEIN ICFG"/>
    <property type="match status" value="1"/>
</dbReference>
<name>A0A7S6WNR5_9SPIR</name>
<protein>
    <submittedName>
        <fullName evidence="8">Chemotaxis protein</fullName>
    </submittedName>
</protein>
<comment type="similarity">
    <text evidence="2">Belongs to the methyl-accepting chemotaxis (MCP) protein family.</text>
</comment>
<feature type="signal peptide" evidence="6">
    <location>
        <begin position="1"/>
        <end position="22"/>
    </location>
</feature>
<dbReference type="Pfam" id="PF07695">
    <property type="entry name" value="7TMR-DISM_7TM"/>
    <property type="match status" value="1"/>
</dbReference>
<feature type="transmembrane region" description="Helical" evidence="5">
    <location>
        <begin position="199"/>
        <end position="218"/>
    </location>
</feature>
<dbReference type="InterPro" id="IPR004090">
    <property type="entry name" value="Chemotax_Me-accpt_rcpt"/>
</dbReference>
<feature type="transmembrane region" description="Helical" evidence="5">
    <location>
        <begin position="289"/>
        <end position="312"/>
    </location>
</feature>
<dbReference type="Pfam" id="PF00015">
    <property type="entry name" value="MCPsignal"/>
    <property type="match status" value="1"/>
</dbReference>
<keyword evidence="5" id="KW-0812">Transmembrane</keyword>
<feature type="transmembrane region" description="Helical" evidence="5">
    <location>
        <begin position="261"/>
        <end position="277"/>
    </location>
</feature>
<dbReference type="SMART" id="SM00283">
    <property type="entry name" value="MA"/>
    <property type="match status" value="1"/>
</dbReference>
<reference evidence="8 9" key="1">
    <citation type="submission" date="2020-09" db="EMBL/GenBank/DDBJ databases">
        <title>Characterization of Treponema spp. from bovine digital dermatitis in Korea.</title>
        <authorList>
            <person name="Espiritu H.M."/>
            <person name="Cho Y.I."/>
            <person name="Mamuad L."/>
        </authorList>
    </citation>
    <scope>NUCLEOTIDE SEQUENCE [LARGE SCALE GENOMIC DNA]</scope>
    <source>
        <strain evidence="8 9">KS1</strain>
    </source>
</reference>
<dbReference type="InterPro" id="IPR011623">
    <property type="entry name" value="7TMR_DISM_rcpt_extracell_dom1"/>
</dbReference>
<dbReference type="InterPro" id="IPR051310">
    <property type="entry name" value="MCP_chemotaxis"/>
</dbReference>
<keyword evidence="1" id="KW-0145">Chemotaxis</keyword>
<keyword evidence="6" id="KW-0732">Signal</keyword>
<feature type="transmembrane region" description="Helical" evidence="5">
    <location>
        <begin position="318"/>
        <end position="339"/>
    </location>
</feature>
<dbReference type="InterPro" id="IPR004089">
    <property type="entry name" value="MCPsignal_dom"/>
</dbReference>
<dbReference type="GO" id="GO:0007165">
    <property type="term" value="P:signal transduction"/>
    <property type="evidence" value="ECO:0007669"/>
    <property type="project" value="UniProtKB-KW"/>
</dbReference>